<comment type="caution">
    <text evidence="1">The sequence shown here is derived from an EMBL/GenBank/DDBJ whole genome shotgun (WGS) entry which is preliminary data.</text>
</comment>
<proteinExistence type="predicted"/>
<keyword evidence="2" id="KW-1185">Reference proteome</keyword>
<sequence>MMLTKVLIKITEGLDLCRSKELAREKSLASRTTFTWTSHRSKELAREKSLASRTTFTWTSHRTTRLGHVRTDSVLQIARLKHPGKTDGQGQFCGEVQDKYLVFFDGATMSRSLGKKTDVCGMRRLVQSQQSSLVKAAVQQRV</sequence>
<accession>A0AAE0Z1E1</accession>
<evidence type="ECO:0000313" key="2">
    <source>
        <dbReference type="Proteomes" id="UP001283361"/>
    </source>
</evidence>
<dbReference type="EMBL" id="JAWDGP010004941">
    <property type="protein sequence ID" value="KAK3760810.1"/>
    <property type="molecule type" value="Genomic_DNA"/>
</dbReference>
<dbReference type="Proteomes" id="UP001283361">
    <property type="component" value="Unassembled WGS sequence"/>
</dbReference>
<reference evidence="1" key="1">
    <citation type="journal article" date="2023" name="G3 (Bethesda)">
        <title>A reference genome for the long-term kleptoplast-retaining sea slug Elysia crispata morphotype clarki.</title>
        <authorList>
            <person name="Eastman K.E."/>
            <person name="Pendleton A.L."/>
            <person name="Shaikh M.A."/>
            <person name="Suttiyut T."/>
            <person name="Ogas R."/>
            <person name="Tomko P."/>
            <person name="Gavelis G."/>
            <person name="Widhalm J.R."/>
            <person name="Wisecaver J.H."/>
        </authorList>
    </citation>
    <scope>NUCLEOTIDE SEQUENCE</scope>
    <source>
        <strain evidence="1">ECLA1</strain>
    </source>
</reference>
<organism evidence="1 2">
    <name type="scientific">Elysia crispata</name>
    <name type="common">lettuce slug</name>
    <dbReference type="NCBI Taxonomy" id="231223"/>
    <lineage>
        <taxon>Eukaryota</taxon>
        <taxon>Metazoa</taxon>
        <taxon>Spiralia</taxon>
        <taxon>Lophotrochozoa</taxon>
        <taxon>Mollusca</taxon>
        <taxon>Gastropoda</taxon>
        <taxon>Heterobranchia</taxon>
        <taxon>Euthyneura</taxon>
        <taxon>Panpulmonata</taxon>
        <taxon>Sacoglossa</taxon>
        <taxon>Placobranchoidea</taxon>
        <taxon>Plakobranchidae</taxon>
        <taxon>Elysia</taxon>
    </lineage>
</organism>
<gene>
    <name evidence="1" type="ORF">RRG08_056439</name>
</gene>
<name>A0AAE0Z1E1_9GAST</name>
<evidence type="ECO:0000313" key="1">
    <source>
        <dbReference type="EMBL" id="KAK3760810.1"/>
    </source>
</evidence>
<dbReference type="AlphaFoldDB" id="A0AAE0Z1E1"/>
<protein>
    <submittedName>
        <fullName evidence="1">Uncharacterized protein</fullName>
    </submittedName>
</protein>